<evidence type="ECO:0000256" key="6">
    <source>
        <dbReference type="ARBA" id="ARBA00031720"/>
    </source>
</evidence>
<comment type="caution">
    <text evidence="8">The sequence shown here is derived from an EMBL/GenBank/DDBJ whole genome shotgun (WGS) entry which is preliminary data.</text>
</comment>
<dbReference type="Pfam" id="PF03787">
    <property type="entry name" value="RAMPs"/>
    <property type="match status" value="1"/>
</dbReference>
<comment type="function">
    <text evidence="1">This subunit might be involved in maturation of a crRNA intermediate to its mature form.</text>
</comment>
<keyword evidence="5" id="KW-0051">Antiviral defense</keyword>
<evidence type="ECO:0000313" key="8">
    <source>
        <dbReference type="EMBL" id="MBC5786951.1"/>
    </source>
</evidence>
<keyword evidence="4" id="KW-0694">RNA-binding</keyword>
<dbReference type="InterPro" id="IPR010173">
    <property type="entry name" value="CRISPR-assoc_Csm5"/>
</dbReference>
<evidence type="ECO:0000313" key="9">
    <source>
        <dbReference type="Proteomes" id="UP000649151"/>
    </source>
</evidence>
<dbReference type="EMBL" id="JACOQK010000001">
    <property type="protein sequence ID" value="MBC5786951.1"/>
    <property type="molecule type" value="Genomic_DNA"/>
</dbReference>
<dbReference type="InterPro" id="IPR005537">
    <property type="entry name" value="RAMP_III_fam"/>
</dbReference>
<gene>
    <name evidence="8" type="primary">csm5</name>
    <name evidence="8" type="ORF">H8Z77_02790</name>
</gene>
<dbReference type="PANTHER" id="PTHR38007:SF1">
    <property type="entry name" value="CRISPR SYSTEM CMS PROTEIN CSM5"/>
    <property type="match status" value="1"/>
</dbReference>
<evidence type="ECO:0000256" key="4">
    <source>
        <dbReference type="ARBA" id="ARBA00022884"/>
    </source>
</evidence>
<dbReference type="RefSeq" id="WP_186996122.1">
    <property type="nucleotide sequence ID" value="NZ_JACOQK010000001.1"/>
</dbReference>
<keyword evidence="9" id="KW-1185">Reference proteome</keyword>
<feature type="domain" description="CRISPR type III-associated protein" evidence="7">
    <location>
        <begin position="17"/>
        <end position="316"/>
    </location>
</feature>
<dbReference type="NCBIfam" id="TIGR01899">
    <property type="entry name" value="cas_TM1807_csm5"/>
    <property type="match status" value="1"/>
</dbReference>
<proteinExistence type="inferred from homology"/>
<name>A0ABR7IPA0_9CLOT</name>
<dbReference type="Proteomes" id="UP000649151">
    <property type="component" value="Unassembled WGS sequence"/>
</dbReference>
<evidence type="ECO:0000259" key="7">
    <source>
        <dbReference type="Pfam" id="PF03787"/>
    </source>
</evidence>
<protein>
    <recommendedName>
        <fullName evidence="3">CRISPR system Cms protein Csm5</fullName>
    </recommendedName>
    <alternativeName>
        <fullName evidence="6">CRISPR type III A-associated protein Csm5</fullName>
    </alternativeName>
</protein>
<sequence length="402" mass="46288">MTEKAKEPYIKRKELVLTTKAPLFIGDGEKLTKKEFVLIPKTKQVYMMDPVSFFRWLDRNNLVKAYEEFAQDVKQKRLYEDFFQKHLYQGETNQQKKIQQELDQLDRYSVSAGNCFVGKGSKQDPLREIHTCIKDAYGNPYVPGSSIKGALRTAILAKMLSGKGEAIFLDKEKEAKGQQKEKMKHWSQKSYQEISSISQNIENNSLNTLNLKNERGKKIDSSNALTSILRGISISDSIPIPKENLIICPKIDISTVGTPQPVLLVRECIKPGTKIHFQITLNDDYLKDAEINFDYLEEAIRAFYELQNNWFVRQFSGWENYGKENDCRLYLGGGAGFHSKTLLQAIYQGNAVKYTSTILQKIFRKHQHCRDCKNPGLSPRMLKTTKYDNTNFLMGECEVEFR</sequence>
<comment type="similarity">
    <text evidence="2">Belongs to the CRISPR-associated Csm5 family.</text>
</comment>
<evidence type="ECO:0000256" key="3">
    <source>
        <dbReference type="ARBA" id="ARBA00016113"/>
    </source>
</evidence>
<reference evidence="8 9" key="1">
    <citation type="submission" date="2020-08" db="EMBL/GenBank/DDBJ databases">
        <title>Genome public.</title>
        <authorList>
            <person name="Liu C."/>
            <person name="Sun Q."/>
        </authorList>
    </citation>
    <scope>NUCLEOTIDE SEQUENCE [LARGE SCALE GENOMIC DNA]</scope>
    <source>
        <strain evidence="8 9">NSJ-27</strain>
    </source>
</reference>
<evidence type="ECO:0000256" key="5">
    <source>
        <dbReference type="ARBA" id="ARBA00023118"/>
    </source>
</evidence>
<evidence type="ECO:0000256" key="1">
    <source>
        <dbReference type="ARBA" id="ARBA00003088"/>
    </source>
</evidence>
<dbReference type="PANTHER" id="PTHR38007">
    <property type="entry name" value="CRISPR SYSTEM CMS PROTEIN CSM5"/>
    <property type="match status" value="1"/>
</dbReference>
<accession>A0ABR7IPA0</accession>
<organism evidence="8 9">
    <name type="scientific">Clostridium facile</name>
    <dbReference type="NCBI Taxonomy" id="2763035"/>
    <lineage>
        <taxon>Bacteria</taxon>
        <taxon>Bacillati</taxon>
        <taxon>Bacillota</taxon>
        <taxon>Clostridia</taxon>
        <taxon>Eubacteriales</taxon>
        <taxon>Clostridiaceae</taxon>
        <taxon>Clostridium</taxon>
    </lineage>
</organism>
<evidence type="ECO:0000256" key="2">
    <source>
        <dbReference type="ARBA" id="ARBA00006680"/>
    </source>
</evidence>